<sequence>MTDAYAQVADKQAIADQLCNYARAMDRIDRDLGYAVWHDDGTARYGEMFEGSGRDFVDWVCGTHAQMIAHVHRITNILIMLDGDSAASEAYVHATLRFEQDGALMQGTVFGRYLDRWSRRDGRWAIDHRDYLQDIDELRRVEAPLVGAFGGRRDGGDPSYAVLRR</sequence>
<dbReference type="InterPro" id="IPR037401">
    <property type="entry name" value="SnoaL-like"/>
</dbReference>
<accession>A0A838L3U1</accession>
<dbReference type="InterPro" id="IPR032710">
    <property type="entry name" value="NTF2-like_dom_sf"/>
</dbReference>
<dbReference type="SUPFAM" id="SSF54427">
    <property type="entry name" value="NTF2-like"/>
    <property type="match status" value="1"/>
</dbReference>
<organism evidence="2 3">
    <name type="scientific">Sphingomonas chungangi</name>
    <dbReference type="NCBI Taxonomy" id="2683589"/>
    <lineage>
        <taxon>Bacteria</taxon>
        <taxon>Pseudomonadati</taxon>
        <taxon>Pseudomonadota</taxon>
        <taxon>Alphaproteobacteria</taxon>
        <taxon>Sphingomonadales</taxon>
        <taxon>Sphingomonadaceae</taxon>
        <taxon>Sphingomonas</taxon>
    </lineage>
</organism>
<dbReference type="EMBL" id="JACEIB010000003">
    <property type="protein sequence ID" value="MBA2933717.1"/>
    <property type="molecule type" value="Genomic_DNA"/>
</dbReference>
<name>A0A838L3U1_9SPHN</name>
<evidence type="ECO:0000313" key="3">
    <source>
        <dbReference type="Proteomes" id="UP000570166"/>
    </source>
</evidence>
<evidence type="ECO:0000313" key="2">
    <source>
        <dbReference type="EMBL" id="MBA2933717.1"/>
    </source>
</evidence>
<dbReference type="Proteomes" id="UP000570166">
    <property type="component" value="Unassembled WGS sequence"/>
</dbReference>
<dbReference type="Pfam" id="PF13577">
    <property type="entry name" value="SnoaL_4"/>
    <property type="match status" value="1"/>
</dbReference>
<reference evidence="2 3" key="1">
    <citation type="submission" date="2020-07" db="EMBL/GenBank/DDBJ databases">
        <authorList>
            <person name="Sun Q."/>
        </authorList>
    </citation>
    <scope>NUCLEOTIDE SEQUENCE [LARGE SCALE GENOMIC DNA]</scope>
    <source>
        <strain evidence="2 3">CGMCC 1.13654</strain>
    </source>
</reference>
<comment type="caution">
    <text evidence="2">The sequence shown here is derived from an EMBL/GenBank/DDBJ whole genome shotgun (WGS) entry which is preliminary data.</text>
</comment>
<feature type="domain" description="SnoaL-like" evidence="1">
    <location>
        <begin position="7"/>
        <end position="130"/>
    </location>
</feature>
<gene>
    <name evidence="2" type="ORF">HZF05_06350</name>
</gene>
<evidence type="ECO:0000259" key="1">
    <source>
        <dbReference type="Pfam" id="PF13577"/>
    </source>
</evidence>
<protein>
    <submittedName>
        <fullName evidence="2">Nuclear transport factor 2 family protein</fullName>
    </submittedName>
</protein>
<dbReference type="RefSeq" id="WP_160363521.1">
    <property type="nucleotide sequence ID" value="NZ_JACEIB010000003.1"/>
</dbReference>
<dbReference type="AlphaFoldDB" id="A0A838L3U1"/>
<dbReference type="Gene3D" id="3.10.450.50">
    <property type="match status" value="1"/>
</dbReference>
<keyword evidence="3" id="KW-1185">Reference proteome</keyword>
<proteinExistence type="predicted"/>